<dbReference type="PANTHER" id="PTHR12109">
    <property type="entry name" value="RING FINGER PROTEIN 141-RELATED"/>
    <property type="match status" value="1"/>
</dbReference>
<dbReference type="KEGG" id="ptm:GSPATT00024613001"/>
<evidence type="ECO:0000256" key="2">
    <source>
        <dbReference type="SAM" id="MobiDB-lite"/>
    </source>
</evidence>
<dbReference type="TCDB" id="9.B.38.2.1">
    <property type="family name" value="the myelin proteolipid protein (mplp) family"/>
</dbReference>
<dbReference type="SUPFAM" id="SSF57850">
    <property type="entry name" value="RING/U-box"/>
    <property type="match status" value="1"/>
</dbReference>
<dbReference type="InterPro" id="IPR047126">
    <property type="entry name" value="RNF141-like"/>
</dbReference>
<feature type="transmembrane region" description="Helical" evidence="3">
    <location>
        <begin position="276"/>
        <end position="301"/>
    </location>
</feature>
<feature type="transmembrane region" description="Helical" evidence="3">
    <location>
        <begin position="227"/>
        <end position="255"/>
    </location>
</feature>
<feature type="transmembrane region" description="Helical" evidence="3">
    <location>
        <begin position="167"/>
        <end position="188"/>
    </location>
</feature>
<keyword evidence="6" id="KW-1185">Reference proteome</keyword>
<dbReference type="InterPro" id="IPR001841">
    <property type="entry name" value="Znf_RING"/>
</dbReference>
<feature type="transmembrane region" description="Helical" evidence="3">
    <location>
        <begin position="106"/>
        <end position="125"/>
    </location>
</feature>
<evidence type="ECO:0000313" key="5">
    <source>
        <dbReference type="EMBL" id="CAK91882.1"/>
    </source>
</evidence>
<dbReference type="PANTHER" id="PTHR12109:SF5">
    <property type="entry name" value="RING-TYPE DOMAIN-CONTAINING PROTEIN"/>
    <property type="match status" value="1"/>
</dbReference>
<keyword evidence="1" id="KW-0862">Zinc</keyword>
<feature type="transmembrane region" description="Helical" evidence="3">
    <location>
        <begin position="321"/>
        <end position="340"/>
    </location>
</feature>
<dbReference type="Gene3D" id="3.30.40.10">
    <property type="entry name" value="Zinc/RING finger domain, C3HC4 (zinc finger)"/>
    <property type="match status" value="1"/>
</dbReference>
<dbReference type="OMA" id="QEFKIYF"/>
<dbReference type="RefSeq" id="XP_001459279.1">
    <property type="nucleotide sequence ID" value="XM_001459242.1"/>
</dbReference>
<dbReference type="OrthoDB" id="1711136at2759"/>
<keyword evidence="3" id="KW-0812">Transmembrane</keyword>
<feature type="transmembrane region" description="Helical" evidence="3">
    <location>
        <begin position="81"/>
        <end position="100"/>
    </location>
</feature>
<dbReference type="GO" id="GO:0061630">
    <property type="term" value="F:ubiquitin protein ligase activity"/>
    <property type="evidence" value="ECO:0000318"/>
    <property type="project" value="GO_Central"/>
</dbReference>
<dbReference type="GO" id="GO:0016567">
    <property type="term" value="P:protein ubiquitination"/>
    <property type="evidence" value="ECO:0000318"/>
    <property type="project" value="GO_Central"/>
</dbReference>
<evidence type="ECO:0000256" key="3">
    <source>
        <dbReference type="SAM" id="Phobius"/>
    </source>
</evidence>
<dbReference type="Proteomes" id="UP000000600">
    <property type="component" value="Unassembled WGS sequence"/>
</dbReference>
<name>A0E9B5_PARTE</name>
<dbReference type="InterPro" id="IPR013083">
    <property type="entry name" value="Znf_RING/FYVE/PHD"/>
</dbReference>
<evidence type="ECO:0000313" key="6">
    <source>
        <dbReference type="Proteomes" id="UP000000600"/>
    </source>
</evidence>
<keyword evidence="1" id="KW-0479">Metal-binding</keyword>
<evidence type="ECO:0000259" key="4">
    <source>
        <dbReference type="PROSITE" id="PS50089"/>
    </source>
</evidence>
<dbReference type="GO" id="GO:0008270">
    <property type="term" value="F:zinc ion binding"/>
    <property type="evidence" value="ECO:0007669"/>
    <property type="project" value="UniProtKB-KW"/>
</dbReference>
<feature type="region of interest" description="Disordered" evidence="2">
    <location>
        <begin position="1"/>
        <end position="24"/>
    </location>
</feature>
<feature type="transmembrane region" description="Helical" evidence="3">
    <location>
        <begin position="200"/>
        <end position="221"/>
    </location>
</feature>
<accession>A0E9B5</accession>
<proteinExistence type="predicted"/>
<protein>
    <recommendedName>
        <fullName evidence="4">RING-type domain-containing protein</fullName>
    </recommendedName>
</protein>
<sequence>MPESQLGSVRMRPSQIQIEDDQQASTRRRNFLSPTFSQNLPLFRELQSRQAQNREQDYTNSIITLTDDKVISCHAQMIKSLMFNLFLQAFFVNYFTYMHWKYSHRYVLLQLWIQDLITIFILIYYNYRKGDDCIWQLIETMFLFFFKVCINVYQIFIVFYYEVQEFKIYFITIMMLAVSSLLLIMKLVQKIKTPTKTSTALILQFLKTMCCLQLLLITLKWESKISWSWIQIFLLLWVFLVVCALLLFISFVSCIETLVNIIKKKQQCHYCIYLKYSLVAGNLWIFIMLIGFTLFPFLFILRTAEFYEGNQLISLTETAKYIVVITLFSLFLLIFTLCFYRQIKAYLKDVQGIQDQNDIDQQQTVQSPNSRQLNSPHQSKKLEFIKLGIPLYLIKLSCTYFAVLDKPSFDFKKRQKSHQELESGRSNLQGSTVRETWKKILQKPAASNSMIINKKKDELDLDIQKPAITDNVKIKREEITATVSKQEQEEEPVRSIKSIKSDGESSVNQDKCLVCYENIPNIVFVPCRHGGICQQCAEDVIQKSNECYLCRKTISQILKVQKNGNKQLEVQEASMLG</sequence>
<dbReference type="InParanoid" id="A0E9B5"/>
<dbReference type="Pfam" id="PF13920">
    <property type="entry name" value="zf-C3HC4_3"/>
    <property type="match status" value="1"/>
</dbReference>
<organism evidence="5 6">
    <name type="scientific">Paramecium tetraurelia</name>
    <dbReference type="NCBI Taxonomy" id="5888"/>
    <lineage>
        <taxon>Eukaryota</taxon>
        <taxon>Sar</taxon>
        <taxon>Alveolata</taxon>
        <taxon>Ciliophora</taxon>
        <taxon>Intramacronucleata</taxon>
        <taxon>Oligohymenophorea</taxon>
        <taxon>Peniculida</taxon>
        <taxon>Parameciidae</taxon>
        <taxon>Paramecium</taxon>
    </lineage>
</organism>
<dbReference type="EMBL" id="CT868665">
    <property type="protein sequence ID" value="CAK91882.1"/>
    <property type="molecule type" value="Genomic_DNA"/>
</dbReference>
<feature type="domain" description="RING-type" evidence="4">
    <location>
        <begin position="512"/>
        <end position="551"/>
    </location>
</feature>
<keyword evidence="1" id="KW-0863">Zinc-finger</keyword>
<evidence type="ECO:0000256" key="1">
    <source>
        <dbReference type="PROSITE-ProRule" id="PRU00175"/>
    </source>
</evidence>
<dbReference type="PROSITE" id="PS50089">
    <property type="entry name" value="ZF_RING_2"/>
    <property type="match status" value="1"/>
</dbReference>
<dbReference type="AlphaFoldDB" id="A0E9B5"/>
<dbReference type="GO" id="GO:0005737">
    <property type="term" value="C:cytoplasm"/>
    <property type="evidence" value="ECO:0000318"/>
    <property type="project" value="GO_Central"/>
</dbReference>
<reference evidence="5 6" key="1">
    <citation type="journal article" date="2006" name="Nature">
        <title>Global trends of whole-genome duplications revealed by the ciliate Paramecium tetraurelia.</title>
        <authorList>
            <consortium name="Genoscope"/>
            <person name="Aury J.-M."/>
            <person name="Jaillon O."/>
            <person name="Duret L."/>
            <person name="Noel B."/>
            <person name="Jubin C."/>
            <person name="Porcel B.M."/>
            <person name="Segurens B."/>
            <person name="Daubin V."/>
            <person name="Anthouard V."/>
            <person name="Aiach N."/>
            <person name="Arnaiz O."/>
            <person name="Billaut A."/>
            <person name="Beisson J."/>
            <person name="Blanc I."/>
            <person name="Bouhouche K."/>
            <person name="Camara F."/>
            <person name="Duharcourt S."/>
            <person name="Guigo R."/>
            <person name="Gogendeau D."/>
            <person name="Katinka M."/>
            <person name="Keller A.-M."/>
            <person name="Kissmehl R."/>
            <person name="Klotz C."/>
            <person name="Koll F."/>
            <person name="Le Moue A."/>
            <person name="Lepere C."/>
            <person name="Malinsky S."/>
            <person name="Nowacki M."/>
            <person name="Nowak J.K."/>
            <person name="Plattner H."/>
            <person name="Poulain J."/>
            <person name="Ruiz F."/>
            <person name="Serrano V."/>
            <person name="Zagulski M."/>
            <person name="Dessen P."/>
            <person name="Betermier M."/>
            <person name="Weissenbach J."/>
            <person name="Scarpelli C."/>
            <person name="Schachter V."/>
            <person name="Sperling L."/>
            <person name="Meyer E."/>
            <person name="Cohen J."/>
            <person name="Wincker P."/>
        </authorList>
    </citation>
    <scope>NUCLEOTIDE SEQUENCE [LARGE SCALE GENOMIC DNA]</scope>
    <source>
        <strain evidence="5 6">Stock d4-2</strain>
    </source>
</reference>
<keyword evidence="3" id="KW-1133">Transmembrane helix</keyword>
<keyword evidence="3" id="KW-0472">Membrane</keyword>
<dbReference type="HOGENOM" id="CLU_455266_0_0_1"/>
<feature type="transmembrane region" description="Helical" evidence="3">
    <location>
        <begin position="137"/>
        <end position="161"/>
    </location>
</feature>
<gene>
    <name evidence="5" type="ORF">GSPATT00024613001</name>
</gene>
<dbReference type="GeneID" id="5045064"/>